<sequence>MEVEYLIERLGPYLGGIDVEKIKEVLRGDTRGVERLLGIEGVSGEYAEELECMRIRAFVNRYLEEEKGLLSLYRELKSKGVAPSDMESLRRRLREVRRRIRLYKEMLRKCQGRSVSSSVRPQG</sequence>
<dbReference type="Proteomes" id="UP000651120">
    <property type="component" value="Unassembled WGS sequence"/>
</dbReference>
<keyword evidence="1" id="KW-0175">Coiled coil</keyword>
<dbReference type="AlphaFoldDB" id="A0A832SZT1"/>
<evidence type="ECO:0000313" key="3">
    <source>
        <dbReference type="Proteomes" id="UP000651120"/>
    </source>
</evidence>
<protein>
    <submittedName>
        <fullName evidence="2">Uncharacterized protein</fullName>
    </submittedName>
</protein>
<name>A0A832SZT1_9CREN</name>
<comment type="caution">
    <text evidence="2">The sequence shown here is derived from an EMBL/GenBank/DDBJ whole genome shotgun (WGS) entry which is preliminary data.</text>
</comment>
<reference evidence="2" key="1">
    <citation type="journal article" date="2020" name="bioRxiv">
        <title>A rank-normalized archaeal taxonomy based on genome phylogeny resolves widespread incomplete and uneven classifications.</title>
        <authorList>
            <person name="Rinke C."/>
            <person name="Chuvochina M."/>
            <person name="Mussig A.J."/>
            <person name="Chaumeil P.-A."/>
            <person name="Waite D.W."/>
            <person name="Whitman W.B."/>
            <person name="Parks D.H."/>
            <person name="Hugenholtz P."/>
        </authorList>
    </citation>
    <scope>NUCLEOTIDE SEQUENCE</scope>
    <source>
        <strain evidence="2">UBA8839</strain>
    </source>
</reference>
<accession>A0A832SZT1</accession>
<organism evidence="2 3">
    <name type="scientific">Pyrobaculum aerophilum</name>
    <dbReference type="NCBI Taxonomy" id="13773"/>
    <lineage>
        <taxon>Archaea</taxon>
        <taxon>Thermoproteota</taxon>
        <taxon>Thermoprotei</taxon>
        <taxon>Thermoproteales</taxon>
        <taxon>Thermoproteaceae</taxon>
        <taxon>Pyrobaculum</taxon>
    </lineage>
</organism>
<dbReference type="GeneID" id="1463879"/>
<evidence type="ECO:0000256" key="1">
    <source>
        <dbReference type="SAM" id="Coils"/>
    </source>
</evidence>
<proteinExistence type="predicted"/>
<feature type="coiled-coil region" evidence="1">
    <location>
        <begin position="86"/>
        <end position="113"/>
    </location>
</feature>
<dbReference type="EMBL" id="DUJP01000008">
    <property type="protein sequence ID" value="HII46220.1"/>
    <property type="molecule type" value="Genomic_DNA"/>
</dbReference>
<dbReference type="RefSeq" id="WP_011009169.1">
    <property type="nucleotide sequence ID" value="NZ_DUJP01000008.1"/>
</dbReference>
<gene>
    <name evidence="2" type="ORF">HA333_01770</name>
</gene>
<evidence type="ECO:0000313" key="2">
    <source>
        <dbReference type="EMBL" id="HII46220.1"/>
    </source>
</evidence>
<dbReference type="OMA" id="ELECMRI"/>